<dbReference type="Gene3D" id="3.40.50.300">
    <property type="entry name" value="P-loop containing nucleotide triphosphate hydrolases"/>
    <property type="match status" value="1"/>
</dbReference>
<dbReference type="SUPFAM" id="SSF52540">
    <property type="entry name" value="P-loop containing nucleoside triphosphate hydrolases"/>
    <property type="match status" value="1"/>
</dbReference>
<evidence type="ECO:0000256" key="4">
    <source>
        <dbReference type="ARBA" id="ARBA00022741"/>
    </source>
</evidence>
<keyword evidence="5" id="KW-0418">Kinase</keyword>
<sequence>MSGKKVIITGVPGVGKTTVINSAFEKITAEGVKYQNLNFGSFMFEVAQAEGLVADRDQMRKLDRISQKRLQKTAAEKIAAIDGNVIVDTHASVKTPNGYLAGLPEWVVSAIMPDVIVLVETDNDQILIRRLSDETRVRDLEGSKSIAEHQEMNRAFAAAYSMLTGCTVKIITNADFLLDKAVDELAATLR</sequence>
<evidence type="ECO:0008006" key="8">
    <source>
        <dbReference type="Google" id="ProtNLM"/>
    </source>
</evidence>
<dbReference type="GO" id="GO:0005737">
    <property type="term" value="C:cytoplasm"/>
    <property type="evidence" value="ECO:0007669"/>
    <property type="project" value="UniProtKB-SubCell"/>
</dbReference>
<comment type="subcellular location">
    <subcellularLocation>
        <location evidence="1">Cytoplasm</location>
    </subcellularLocation>
</comment>
<gene>
    <name evidence="7" type="ORF">SDC9_18451</name>
</gene>
<keyword evidence="6" id="KW-0067">ATP-binding</keyword>
<protein>
    <recommendedName>
        <fullName evidence="8">Adenylate kinase</fullName>
    </recommendedName>
</protein>
<evidence type="ECO:0000256" key="1">
    <source>
        <dbReference type="ARBA" id="ARBA00004496"/>
    </source>
</evidence>
<keyword evidence="4" id="KW-0547">Nucleotide-binding</keyword>
<keyword evidence="2" id="KW-0963">Cytoplasm</keyword>
<dbReference type="InterPro" id="IPR023477">
    <property type="entry name" value="Adenylate_kinase_AdkA"/>
</dbReference>
<proteinExistence type="inferred from homology"/>
<keyword evidence="3" id="KW-0808">Transferase</keyword>
<dbReference type="AlphaFoldDB" id="A0A644U0A6"/>
<evidence type="ECO:0000256" key="6">
    <source>
        <dbReference type="ARBA" id="ARBA00022840"/>
    </source>
</evidence>
<reference evidence="7" key="1">
    <citation type="submission" date="2019-08" db="EMBL/GenBank/DDBJ databases">
        <authorList>
            <person name="Kucharzyk K."/>
            <person name="Murdoch R.W."/>
            <person name="Higgins S."/>
            <person name="Loffler F."/>
        </authorList>
    </citation>
    <scope>NUCLEOTIDE SEQUENCE</scope>
</reference>
<dbReference type="InterPro" id="IPR027417">
    <property type="entry name" value="P-loop_NTPase"/>
</dbReference>
<dbReference type="NCBIfam" id="NF003122">
    <property type="entry name" value="PRK04040.1"/>
    <property type="match status" value="1"/>
</dbReference>
<dbReference type="GO" id="GO:0004017">
    <property type="term" value="F:AMP kinase activity"/>
    <property type="evidence" value="ECO:0007669"/>
    <property type="project" value="InterPro"/>
</dbReference>
<dbReference type="Pfam" id="PF13207">
    <property type="entry name" value="AAA_17"/>
    <property type="match status" value="1"/>
</dbReference>
<comment type="caution">
    <text evidence="7">The sequence shown here is derived from an EMBL/GenBank/DDBJ whole genome shotgun (WGS) entry which is preliminary data.</text>
</comment>
<evidence type="ECO:0000256" key="2">
    <source>
        <dbReference type="ARBA" id="ARBA00022490"/>
    </source>
</evidence>
<accession>A0A644U0A6</accession>
<name>A0A644U0A6_9ZZZZ</name>
<dbReference type="HAMAP" id="MF_00234">
    <property type="entry name" value="Adenylate_kinase_AdkA"/>
    <property type="match status" value="1"/>
</dbReference>
<evidence type="ECO:0000256" key="5">
    <source>
        <dbReference type="ARBA" id="ARBA00022777"/>
    </source>
</evidence>
<evidence type="ECO:0000313" key="7">
    <source>
        <dbReference type="EMBL" id="MPL72663.1"/>
    </source>
</evidence>
<organism evidence="7">
    <name type="scientific">bioreactor metagenome</name>
    <dbReference type="NCBI Taxonomy" id="1076179"/>
    <lineage>
        <taxon>unclassified sequences</taxon>
        <taxon>metagenomes</taxon>
        <taxon>ecological metagenomes</taxon>
    </lineage>
</organism>
<dbReference type="EMBL" id="VSSQ01000067">
    <property type="protein sequence ID" value="MPL72663.1"/>
    <property type="molecule type" value="Genomic_DNA"/>
</dbReference>
<dbReference type="GO" id="GO:0005524">
    <property type="term" value="F:ATP binding"/>
    <property type="evidence" value="ECO:0007669"/>
    <property type="project" value="UniProtKB-KW"/>
</dbReference>
<evidence type="ECO:0000256" key="3">
    <source>
        <dbReference type="ARBA" id="ARBA00022679"/>
    </source>
</evidence>